<feature type="non-terminal residue" evidence="2">
    <location>
        <position position="88"/>
    </location>
</feature>
<dbReference type="OrthoDB" id="159449at2759"/>
<proteinExistence type="predicted"/>
<evidence type="ECO:0000256" key="1">
    <source>
        <dbReference type="SAM" id="MobiDB-lite"/>
    </source>
</evidence>
<protein>
    <submittedName>
        <fullName evidence="2">Uncharacterized protein</fullName>
    </submittedName>
</protein>
<comment type="caution">
    <text evidence="2">The sequence shown here is derived from an EMBL/GenBank/DDBJ whole genome shotgun (WGS) entry which is preliminary data.</text>
</comment>
<gene>
    <name evidence="2" type="ORF">DXG03_008372</name>
</gene>
<keyword evidence="3" id="KW-1185">Reference proteome</keyword>
<dbReference type="EMBL" id="JABCKV010006896">
    <property type="protein sequence ID" value="KAG5633104.1"/>
    <property type="molecule type" value="Genomic_DNA"/>
</dbReference>
<sequence>MDFELVRPNIAQFQGSRNSEDSGVMGRDSSVDARQDAHFLRADSPAVSVTSRSPVVSDSSSGMWQQPAKASPQPRAAESESSMDAHRQ</sequence>
<feature type="compositionally biased region" description="Basic and acidic residues" evidence="1">
    <location>
        <begin position="29"/>
        <end position="41"/>
    </location>
</feature>
<organism evidence="2 3">
    <name type="scientific">Asterophora parasitica</name>
    <dbReference type="NCBI Taxonomy" id="117018"/>
    <lineage>
        <taxon>Eukaryota</taxon>
        <taxon>Fungi</taxon>
        <taxon>Dikarya</taxon>
        <taxon>Basidiomycota</taxon>
        <taxon>Agaricomycotina</taxon>
        <taxon>Agaricomycetes</taxon>
        <taxon>Agaricomycetidae</taxon>
        <taxon>Agaricales</taxon>
        <taxon>Tricholomatineae</taxon>
        <taxon>Lyophyllaceae</taxon>
        <taxon>Asterophora</taxon>
    </lineage>
</organism>
<feature type="compositionally biased region" description="Low complexity" evidence="1">
    <location>
        <begin position="44"/>
        <end position="61"/>
    </location>
</feature>
<feature type="region of interest" description="Disordered" evidence="1">
    <location>
        <begin position="1"/>
        <end position="88"/>
    </location>
</feature>
<dbReference type="AlphaFoldDB" id="A0A9P7K1K2"/>
<dbReference type="Proteomes" id="UP000775547">
    <property type="component" value="Unassembled WGS sequence"/>
</dbReference>
<reference evidence="2" key="1">
    <citation type="submission" date="2020-07" db="EMBL/GenBank/DDBJ databases">
        <authorList>
            <person name="Nieuwenhuis M."/>
            <person name="Van De Peppel L.J.J."/>
        </authorList>
    </citation>
    <scope>NUCLEOTIDE SEQUENCE</scope>
    <source>
        <strain evidence="2">AP01</strain>
        <tissue evidence="2">Mycelium</tissue>
    </source>
</reference>
<evidence type="ECO:0000313" key="2">
    <source>
        <dbReference type="EMBL" id="KAG5633104.1"/>
    </source>
</evidence>
<name>A0A9P7K1K2_9AGAR</name>
<accession>A0A9P7K1K2</accession>
<evidence type="ECO:0000313" key="3">
    <source>
        <dbReference type="Proteomes" id="UP000775547"/>
    </source>
</evidence>
<reference evidence="2" key="2">
    <citation type="submission" date="2021-10" db="EMBL/GenBank/DDBJ databases">
        <title>Phylogenomics reveals ancestral predisposition of the termite-cultivated fungus Termitomyces towards a domesticated lifestyle.</title>
        <authorList>
            <person name="Auxier B."/>
            <person name="Grum-Grzhimaylo A."/>
            <person name="Cardenas M.E."/>
            <person name="Lodge J.D."/>
            <person name="Laessoe T."/>
            <person name="Pedersen O."/>
            <person name="Smith M.E."/>
            <person name="Kuyper T.W."/>
            <person name="Franco-Molano E.A."/>
            <person name="Baroni T.J."/>
            <person name="Aanen D.K."/>
        </authorList>
    </citation>
    <scope>NUCLEOTIDE SEQUENCE</scope>
    <source>
        <strain evidence="2">AP01</strain>
        <tissue evidence="2">Mycelium</tissue>
    </source>
</reference>